<evidence type="ECO:0000313" key="1">
    <source>
        <dbReference type="EMBL" id="KAA6323967.1"/>
    </source>
</evidence>
<comment type="caution">
    <text evidence="1">The sequence shown here is derived from an EMBL/GenBank/DDBJ whole genome shotgun (WGS) entry which is preliminary data.</text>
</comment>
<name>A0A5J4QPV4_9ZZZZ</name>
<accession>A0A5J4QPV4</accession>
<organism evidence="1">
    <name type="scientific">termite gut metagenome</name>
    <dbReference type="NCBI Taxonomy" id="433724"/>
    <lineage>
        <taxon>unclassified sequences</taxon>
        <taxon>metagenomes</taxon>
        <taxon>organismal metagenomes</taxon>
    </lineage>
</organism>
<dbReference type="AlphaFoldDB" id="A0A5J4QPV4"/>
<reference evidence="1" key="1">
    <citation type="submission" date="2019-03" db="EMBL/GenBank/DDBJ databases">
        <title>Single cell metagenomics reveals metabolic interactions within the superorganism composed of flagellate Streblomastix strix and complex community of Bacteroidetes bacteria on its surface.</title>
        <authorList>
            <person name="Treitli S.C."/>
            <person name="Kolisko M."/>
            <person name="Husnik F."/>
            <person name="Keeling P."/>
            <person name="Hampl V."/>
        </authorList>
    </citation>
    <scope>NUCLEOTIDE SEQUENCE</scope>
    <source>
        <strain evidence="1">STM</strain>
    </source>
</reference>
<proteinExistence type="predicted"/>
<sequence length="101" mass="11797">METNVVKAKLWEMTVGYLAWDKKPVLSLLNMSLIFWNRDWVLLHSICPLTLPVTGNKCHGWVIKTNFIKGFLSHLPIHCRTNRGIPLSRHGCEIIIYQRKR</sequence>
<dbReference type="EMBL" id="SNRY01002678">
    <property type="protein sequence ID" value="KAA6323967.1"/>
    <property type="molecule type" value="Genomic_DNA"/>
</dbReference>
<protein>
    <submittedName>
        <fullName evidence="1">Uncharacterized protein</fullName>
    </submittedName>
</protein>
<gene>
    <name evidence="1" type="ORF">EZS27_026647</name>
</gene>